<dbReference type="STRING" id="1314785.A0A165HKY2"/>
<dbReference type="RefSeq" id="XP_040769513.1">
    <property type="nucleotide sequence ID" value="XM_040903301.1"/>
</dbReference>
<dbReference type="InterPro" id="IPR001452">
    <property type="entry name" value="SH3_domain"/>
</dbReference>
<accession>A0A165HKY2</accession>
<feature type="non-terminal residue" evidence="4">
    <location>
        <position position="82"/>
    </location>
</feature>
<dbReference type="SUPFAM" id="SSF50044">
    <property type="entry name" value="SH3-domain"/>
    <property type="match status" value="1"/>
</dbReference>
<evidence type="ECO:0000313" key="4">
    <source>
        <dbReference type="EMBL" id="KZT11865.1"/>
    </source>
</evidence>
<dbReference type="GeneID" id="63820332"/>
<dbReference type="EMBL" id="KV427606">
    <property type="protein sequence ID" value="KZT11865.1"/>
    <property type="molecule type" value="Genomic_DNA"/>
</dbReference>
<dbReference type="Proteomes" id="UP000076871">
    <property type="component" value="Unassembled WGS sequence"/>
</dbReference>
<dbReference type="Pfam" id="PF14604">
    <property type="entry name" value="SH3_9"/>
    <property type="match status" value="1"/>
</dbReference>
<proteinExistence type="predicted"/>
<reference evidence="4 5" key="1">
    <citation type="journal article" date="2016" name="Mol. Biol. Evol.">
        <title>Comparative Genomics of Early-Diverging Mushroom-Forming Fungi Provides Insights into the Origins of Lignocellulose Decay Capabilities.</title>
        <authorList>
            <person name="Nagy L.G."/>
            <person name="Riley R."/>
            <person name="Tritt A."/>
            <person name="Adam C."/>
            <person name="Daum C."/>
            <person name="Floudas D."/>
            <person name="Sun H."/>
            <person name="Yadav J.S."/>
            <person name="Pangilinan J."/>
            <person name="Larsson K.H."/>
            <person name="Matsuura K."/>
            <person name="Barry K."/>
            <person name="Labutti K."/>
            <person name="Kuo R."/>
            <person name="Ohm R.A."/>
            <person name="Bhattacharya S.S."/>
            <person name="Shirouzu T."/>
            <person name="Yoshinaga Y."/>
            <person name="Martin F.M."/>
            <person name="Grigoriev I.V."/>
            <person name="Hibbett D.S."/>
        </authorList>
    </citation>
    <scope>NUCLEOTIDE SEQUENCE [LARGE SCALE GENOMIC DNA]</scope>
    <source>
        <strain evidence="4 5">93-53</strain>
    </source>
</reference>
<protein>
    <recommendedName>
        <fullName evidence="3">SH3 domain-containing protein</fullName>
    </recommendedName>
</protein>
<gene>
    <name evidence="4" type="ORF">LAESUDRAFT_623250</name>
</gene>
<keyword evidence="1 2" id="KW-0728">SH3 domain</keyword>
<organism evidence="4 5">
    <name type="scientific">Laetiporus sulphureus 93-53</name>
    <dbReference type="NCBI Taxonomy" id="1314785"/>
    <lineage>
        <taxon>Eukaryota</taxon>
        <taxon>Fungi</taxon>
        <taxon>Dikarya</taxon>
        <taxon>Basidiomycota</taxon>
        <taxon>Agaricomycotina</taxon>
        <taxon>Agaricomycetes</taxon>
        <taxon>Polyporales</taxon>
        <taxon>Laetiporus</taxon>
    </lineage>
</organism>
<dbReference type="Gene3D" id="2.30.30.40">
    <property type="entry name" value="SH3 Domains"/>
    <property type="match status" value="1"/>
</dbReference>
<dbReference type="PROSITE" id="PS50002">
    <property type="entry name" value="SH3"/>
    <property type="match status" value="1"/>
</dbReference>
<dbReference type="InParanoid" id="A0A165HKY2"/>
<name>A0A165HKY2_9APHY</name>
<feature type="domain" description="SH3" evidence="3">
    <location>
        <begin position="1"/>
        <end position="68"/>
    </location>
</feature>
<feature type="non-terminal residue" evidence="4">
    <location>
        <position position="1"/>
    </location>
</feature>
<evidence type="ECO:0000256" key="2">
    <source>
        <dbReference type="PROSITE-ProRule" id="PRU00192"/>
    </source>
</evidence>
<dbReference type="OrthoDB" id="5340910at2759"/>
<dbReference type="AlphaFoldDB" id="A0A165HKY2"/>
<dbReference type="SMART" id="SM00326">
    <property type="entry name" value="SH3"/>
    <property type="match status" value="1"/>
</dbReference>
<evidence type="ECO:0000313" key="5">
    <source>
        <dbReference type="Proteomes" id="UP000076871"/>
    </source>
</evidence>
<sequence>DPETASHFARVETIRRPFVPTMDDEMSVLPGETVRMLLRFDDGWAYAEKVGSGRRGLIPIDCLRMPEEDLPAFLASKRLSSY</sequence>
<dbReference type="InterPro" id="IPR036028">
    <property type="entry name" value="SH3-like_dom_sf"/>
</dbReference>
<evidence type="ECO:0000256" key="1">
    <source>
        <dbReference type="ARBA" id="ARBA00022443"/>
    </source>
</evidence>
<keyword evidence="5" id="KW-1185">Reference proteome</keyword>
<evidence type="ECO:0000259" key="3">
    <source>
        <dbReference type="PROSITE" id="PS50002"/>
    </source>
</evidence>